<dbReference type="InterPro" id="IPR050346">
    <property type="entry name" value="FMO-like"/>
</dbReference>
<reference evidence="6" key="1">
    <citation type="submission" date="2023-01" db="EMBL/GenBank/DDBJ databases">
        <title>Metagenome sequencing of chrysophaentin producing Chrysophaeum taylorii.</title>
        <authorList>
            <person name="Davison J."/>
            <person name="Bewley C."/>
        </authorList>
    </citation>
    <scope>NUCLEOTIDE SEQUENCE</scope>
    <source>
        <strain evidence="6">NIES-1699</strain>
    </source>
</reference>
<comment type="caution">
    <text evidence="6">The sequence shown here is derived from an EMBL/GenBank/DDBJ whole genome shotgun (WGS) entry which is preliminary data.</text>
</comment>
<organism evidence="6 7">
    <name type="scientific">Chrysophaeum taylorii</name>
    <dbReference type="NCBI Taxonomy" id="2483200"/>
    <lineage>
        <taxon>Eukaryota</taxon>
        <taxon>Sar</taxon>
        <taxon>Stramenopiles</taxon>
        <taxon>Ochrophyta</taxon>
        <taxon>Pelagophyceae</taxon>
        <taxon>Pelagomonadales</taxon>
        <taxon>Pelagomonadaceae</taxon>
        <taxon>Chrysophaeum</taxon>
    </lineage>
</organism>
<dbReference type="PANTHER" id="PTHR23023">
    <property type="entry name" value="DIMETHYLANILINE MONOOXYGENASE"/>
    <property type="match status" value="1"/>
</dbReference>
<gene>
    <name evidence="6" type="ORF">CTAYLR_000950</name>
</gene>
<dbReference type="InterPro" id="IPR036188">
    <property type="entry name" value="FAD/NAD-bd_sf"/>
</dbReference>
<evidence type="ECO:0008006" key="8">
    <source>
        <dbReference type="Google" id="ProtNLM"/>
    </source>
</evidence>
<evidence type="ECO:0000256" key="2">
    <source>
        <dbReference type="ARBA" id="ARBA00022630"/>
    </source>
</evidence>
<keyword evidence="4" id="KW-0521">NADP</keyword>
<evidence type="ECO:0000256" key="5">
    <source>
        <dbReference type="ARBA" id="ARBA00023002"/>
    </source>
</evidence>
<evidence type="ECO:0000313" key="7">
    <source>
        <dbReference type="Proteomes" id="UP001230188"/>
    </source>
</evidence>
<sequence>MGKRVAIVGAGPGGLVAAKECLAAGLEPKVFEKSGRIGGVWAHGMWRSMRANLSKHTCSFSDFGMRAASEFPSPGEMVSYLEEYATRFGVRACLALETEVVEVRRRGERWRVATRDGCEEFDYLCVACGIFGSPWRPNIPGAERVKQLHAREYRGDVVAGDALVVGSAFSGAEIAADLASKGVRVACSGRTAHYYLPRLVGSVPVDLVFFDPPPTRLPTLEERHAALRKLAFDSAELLSPDTSKSPKLVISDSFVQFVDAGAIACRSELARFEPRDDDDAVDAVFADGRRVAVHTVIWATGYDASGLATLLPMEVLRDLEFDQFDKLQPLVLHLQTIHPSYPSLGFVGYYRGPYFGAMELQARLLAAIWSGAMPAPSREEQWKGCDEARRVRRGDEPGGRAQFPVDYVAHTDALARALGVGLRRGPISPSFPLRLVAYLRSVWVVLGARWRRSVCFAHS</sequence>
<dbReference type="InterPro" id="IPR020946">
    <property type="entry name" value="Flavin_mOase-like"/>
</dbReference>
<evidence type="ECO:0000256" key="1">
    <source>
        <dbReference type="ARBA" id="ARBA00009183"/>
    </source>
</evidence>
<keyword evidence="5" id="KW-0560">Oxidoreductase</keyword>
<dbReference type="SUPFAM" id="SSF51905">
    <property type="entry name" value="FAD/NAD(P)-binding domain"/>
    <property type="match status" value="2"/>
</dbReference>
<comment type="similarity">
    <text evidence="1">Belongs to the FMO family.</text>
</comment>
<dbReference type="EMBL" id="JAQMWT010000330">
    <property type="protein sequence ID" value="KAJ8604525.1"/>
    <property type="molecule type" value="Genomic_DNA"/>
</dbReference>
<keyword evidence="3" id="KW-0274">FAD</keyword>
<dbReference type="GO" id="GO:0050660">
    <property type="term" value="F:flavin adenine dinucleotide binding"/>
    <property type="evidence" value="ECO:0007669"/>
    <property type="project" value="InterPro"/>
</dbReference>
<evidence type="ECO:0000256" key="3">
    <source>
        <dbReference type="ARBA" id="ARBA00022827"/>
    </source>
</evidence>
<dbReference type="Gene3D" id="3.50.50.60">
    <property type="entry name" value="FAD/NAD(P)-binding domain"/>
    <property type="match status" value="1"/>
</dbReference>
<dbReference type="GO" id="GO:0050661">
    <property type="term" value="F:NADP binding"/>
    <property type="evidence" value="ECO:0007669"/>
    <property type="project" value="InterPro"/>
</dbReference>
<dbReference type="InterPro" id="IPR000960">
    <property type="entry name" value="Flavin_mOase"/>
</dbReference>
<dbReference type="GO" id="GO:0004499">
    <property type="term" value="F:N,N-dimethylaniline monooxygenase activity"/>
    <property type="evidence" value="ECO:0007669"/>
    <property type="project" value="InterPro"/>
</dbReference>
<dbReference type="PIRSF" id="PIRSF000332">
    <property type="entry name" value="FMO"/>
    <property type="match status" value="1"/>
</dbReference>
<evidence type="ECO:0000256" key="4">
    <source>
        <dbReference type="ARBA" id="ARBA00022857"/>
    </source>
</evidence>
<dbReference type="PRINTS" id="PR00411">
    <property type="entry name" value="PNDRDTASEI"/>
</dbReference>
<dbReference type="PRINTS" id="PR00368">
    <property type="entry name" value="FADPNR"/>
</dbReference>
<keyword evidence="2" id="KW-0285">Flavoprotein</keyword>
<keyword evidence="7" id="KW-1185">Reference proteome</keyword>
<protein>
    <recommendedName>
        <fullName evidence="8">Flavin-containing monooxygenase</fullName>
    </recommendedName>
</protein>
<name>A0AAD7UH60_9STRA</name>
<proteinExistence type="inferred from homology"/>
<evidence type="ECO:0000313" key="6">
    <source>
        <dbReference type="EMBL" id="KAJ8604525.1"/>
    </source>
</evidence>
<dbReference type="AlphaFoldDB" id="A0AAD7UH60"/>
<dbReference type="Proteomes" id="UP001230188">
    <property type="component" value="Unassembled WGS sequence"/>
</dbReference>
<accession>A0AAD7UH60</accession>
<dbReference type="Pfam" id="PF00743">
    <property type="entry name" value="FMO-like"/>
    <property type="match status" value="1"/>
</dbReference>